<evidence type="ECO:0000313" key="2">
    <source>
        <dbReference type="EMBL" id="SDH73042.1"/>
    </source>
</evidence>
<proteinExistence type="predicted"/>
<keyword evidence="1" id="KW-0812">Transmembrane</keyword>
<evidence type="ECO:0000313" key="3">
    <source>
        <dbReference type="Proteomes" id="UP000198822"/>
    </source>
</evidence>
<dbReference type="STRING" id="399736.SAMN04489720_2179"/>
<keyword evidence="1" id="KW-1133">Transmembrane helix</keyword>
<feature type="transmembrane region" description="Helical" evidence="1">
    <location>
        <begin position="364"/>
        <end position="387"/>
    </location>
</feature>
<evidence type="ECO:0000256" key="1">
    <source>
        <dbReference type="SAM" id="Phobius"/>
    </source>
</evidence>
<feature type="transmembrane region" description="Helical" evidence="1">
    <location>
        <begin position="309"/>
        <end position="329"/>
    </location>
</feature>
<feature type="transmembrane region" description="Helical" evidence="1">
    <location>
        <begin position="187"/>
        <end position="208"/>
    </location>
</feature>
<sequence>MTLLEERMRALLRWYPRSWREQHGEVMLATLLDDAEARGLDEPARADAWSIRVHGVAAHASPTVAAVLAAATLAVVLVALGLARIDPFAGPSIPIPPGSQAFVPIPIVDLATPVLLLAVALPLVAWSLLALVGARRAVAASPLLLAAAGPAIVGVVLAVASIVATLYPTVTEHGDGSTSVSGLAPSWVTVPACLLVAACAVPLLGDLLPVGIAAWLRWPLAFVGACIAGAVTVGLAPSTLLALVAMALLLVAFAAMRADRVDAEPCASWSPQLVGTLGGVALCIGVPTTVFSIVANLGMVPVDGGAMRLVTALATAGSIAIVVAGAHMVRSVVGAWAWAPAAALLVAVLGACSAIVLGEARLAYAAVIAASAACAGAALAGTALLVLPRASWRLPAALATGIVAALLLSQAFAWLVPVTWIAGVPLVVAALVRARRDARAIPEPAYG</sequence>
<name>A0A1G8ET22_9MICO</name>
<feature type="transmembrane region" description="Helical" evidence="1">
    <location>
        <begin position="143"/>
        <end position="167"/>
    </location>
</feature>
<feature type="transmembrane region" description="Helical" evidence="1">
    <location>
        <begin position="273"/>
        <end position="297"/>
    </location>
</feature>
<keyword evidence="1" id="KW-0472">Membrane</keyword>
<gene>
    <name evidence="2" type="ORF">SAMN04489720_2179</name>
</gene>
<accession>A0A1G8ET22</accession>
<feature type="transmembrane region" description="Helical" evidence="1">
    <location>
        <begin position="105"/>
        <end position="131"/>
    </location>
</feature>
<reference evidence="3" key="1">
    <citation type="submission" date="2016-10" db="EMBL/GenBank/DDBJ databases">
        <authorList>
            <person name="Varghese N."/>
            <person name="Submissions S."/>
        </authorList>
    </citation>
    <scope>NUCLEOTIDE SEQUENCE [LARGE SCALE GENOMIC DNA]</scope>
    <source>
        <strain evidence="3">DSM 22002</strain>
    </source>
</reference>
<feature type="transmembrane region" description="Helical" evidence="1">
    <location>
        <begin position="64"/>
        <end position="85"/>
    </location>
</feature>
<feature type="transmembrane region" description="Helical" evidence="1">
    <location>
        <begin position="335"/>
        <end position="357"/>
    </location>
</feature>
<organism evidence="2 3">
    <name type="scientific">Agrococcus jejuensis</name>
    <dbReference type="NCBI Taxonomy" id="399736"/>
    <lineage>
        <taxon>Bacteria</taxon>
        <taxon>Bacillati</taxon>
        <taxon>Actinomycetota</taxon>
        <taxon>Actinomycetes</taxon>
        <taxon>Micrococcales</taxon>
        <taxon>Microbacteriaceae</taxon>
        <taxon>Agrococcus</taxon>
    </lineage>
</organism>
<keyword evidence="3" id="KW-1185">Reference proteome</keyword>
<dbReference type="Proteomes" id="UP000198822">
    <property type="component" value="Chromosome I"/>
</dbReference>
<dbReference type="OrthoDB" id="3268054at2"/>
<feature type="transmembrane region" description="Helical" evidence="1">
    <location>
        <begin position="220"/>
        <end position="253"/>
    </location>
</feature>
<dbReference type="RefSeq" id="WP_092504944.1">
    <property type="nucleotide sequence ID" value="NZ_LT629695.1"/>
</dbReference>
<feature type="transmembrane region" description="Helical" evidence="1">
    <location>
        <begin position="399"/>
        <end position="432"/>
    </location>
</feature>
<protein>
    <submittedName>
        <fullName evidence="2">Uncharacterized protein</fullName>
    </submittedName>
</protein>
<dbReference type="EMBL" id="LT629695">
    <property type="protein sequence ID" value="SDH73042.1"/>
    <property type="molecule type" value="Genomic_DNA"/>
</dbReference>
<dbReference type="AlphaFoldDB" id="A0A1G8ET22"/>